<dbReference type="Pfam" id="PF00535">
    <property type="entry name" value="Glycos_transf_2"/>
    <property type="match status" value="1"/>
</dbReference>
<dbReference type="SUPFAM" id="SSF53448">
    <property type="entry name" value="Nucleotide-diphospho-sugar transferases"/>
    <property type="match status" value="1"/>
</dbReference>
<feature type="domain" description="Glycosyltransferase 2-like" evidence="1">
    <location>
        <begin position="6"/>
        <end position="131"/>
    </location>
</feature>
<reference evidence="3" key="1">
    <citation type="journal article" date="2019" name="Int. J. Syst. Evol. Microbiol.">
        <title>The Global Catalogue of Microorganisms (GCM) 10K type strain sequencing project: providing services to taxonomists for standard genome sequencing and annotation.</title>
        <authorList>
            <consortium name="The Broad Institute Genomics Platform"/>
            <consortium name="The Broad Institute Genome Sequencing Center for Infectious Disease"/>
            <person name="Wu L."/>
            <person name="Ma J."/>
        </authorList>
    </citation>
    <scope>NUCLEOTIDE SEQUENCE [LARGE SCALE GENOMIC DNA]</scope>
    <source>
        <strain evidence="3">CCUG 60898</strain>
    </source>
</reference>
<dbReference type="RefSeq" id="WP_380740643.1">
    <property type="nucleotide sequence ID" value="NZ_JBHTJP010000035.1"/>
</dbReference>
<dbReference type="InterPro" id="IPR001173">
    <property type="entry name" value="Glyco_trans_2-like"/>
</dbReference>
<organism evidence="2 3">
    <name type="scientific">Salinimicrobium gaetbulicola</name>
    <dbReference type="NCBI Taxonomy" id="999702"/>
    <lineage>
        <taxon>Bacteria</taxon>
        <taxon>Pseudomonadati</taxon>
        <taxon>Bacteroidota</taxon>
        <taxon>Flavobacteriia</taxon>
        <taxon>Flavobacteriales</taxon>
        <taxon>Flavobacteriaceae</taxon>
        <taxon>Salinimicrobium</taxon>
    </lineage>
</organism>
<accession>A0ABW3IKU3</accession>
<protein>
    <submittedName>
        <fullName evidence="2">Glycosyltransferase family 2 protein</fullName>
    </submittedName>
</protein>
<evidence type="ECO:0000313" key="3">
    <source>
        <dbReference type="Proteomes" id="UP001597100"/>
    </source>
</evidence>
<comment type="caution">
    <text evidence="2">The sequence shown here is derived from an EMBL/GenBank/DDBJ whole genome shotgun (WGS) entry which is preliminary data.</text>
</comment>
<evidence type="ECO:0000259" key="1">
    <source>
        <dbReference type="Pfam" id="PF00535"/>
    </source>
</evidence>
<dbReference type="Proteomes" id="UP001597100">
    <property type="component" value="Unassembled WGS sequence"/>
</dbReference>
<sequence>MTPKISIVITCYNEFKHIKKAVDSAISQTYVNKEIILVDDGSDRKTKAVLKTLEPKIDLLITQSNMGPGAARNNGIKAANGEYILNLDSDDFFEPTFCEKAVKILLTNSELINVTCYAKWFKDDNNFQIYKPAGGGLENFLFKSASIGNSLFPKSAWQKIGGYDQKMSGFEDWEFFIRLHISGKKTFVIPEILFNYRNSENSRNFKANQKKYILSEYIFLKHSELYKKFYPNLIRQLLSQISRQEVGKIKAKASLEYRIGKFLTWPIRKASYILKMYGN</sequence>
<dbReference type="Gene3D" id="3.90.550.10">
    <property type="entry name" value="Spore Coat Polysaccharide Biosynthesis Protein SpsA, Chain A"/>
    <property type="match status" value="1"/>
</dbReference>
<proteinExistence type="predicted"/>
<dbReference type="InterPro" id="IPR029044">
    <property type="entry name" value="Nucleotide-diphossugar_trans"/>
</dbReference>
<dbReference type="CDD" id="cd00761">
    <property type="entry name" value="Glyco_tranf_GTA_type"/>
    <property type="match status" value="1"/>
</dbReference>
<name>A0ABW3IKU3_9FLAO</name>
<dbReference type="PANTHER" id="PTHR43685:SF2">
    <property type="entry name" value="GLYCOSYLTRANSFERASE 2-LIKE DOMAIN-CONTAINING PROTEIN"/>
    <property type="match status" value="1"/>
</dbReference>
<keyword evidence="3" id="KW-1185">Reference proteome</keyword>
<dbReference type="PANTHER" id="PTHR43685">
    <property type="entry name" value="GLYCOSYLTRANSFERASE"/>
    <property type="match status" value="1"/>
</dbReference>
<dbReference type="EMBL" id="JBHTJP010000035">
    <property type="protein sequence ID" value="MFD0977943.1"/>
    <property type="molecule type" value="Genomic_DNA"/>
</dbReference>
<evidence type="ECO:0000313" key="2">
    <source>
        <dbReference type="EMBL" id="MFD0977943.1"/>
    </source>
</evidence>
<gene>
    <name evidence="2" type="ORF">ACFQ1G_14190</name>
</gene>
<dbReference type="InterPro" id="IPR050834">
    <property type="entry name" value="Glycosyltransf_2"/>
</dbReference>